<evidence type="ECO:0000313" key="1">
    <source>
        <dbReference type="Proteomes" id="UP001652625"/>
    </source>
</evidence>
<protein>
    <submittedName>
        <fullName evidence="2">Protein FAM200C-like</fullName>
    </submittedName>
</protein>
<dbReference type="GeneID" id="136078478"/>
<name>A0ABM4BMN2_HYDVU</name>
<gene>
    <name evidence="2" type="primary">LOC136078478</name>
</gene>
<sequence>MVGRIRLKDIDIEVLNQRIEYSFEPNEEICFQHEKAYISRYEALQKYCCGPFKVHKKKTIKGLCKVNISIANQLKIILGQKVCTNCMNEFKVSQDKAAEEDFNISVRQGSILSPHLYNIYTESILSQIVSDCKIGTTVMGLYTDIIAYAETQSIEEEFLFCESLLGTTKARDIFSMINVYAKYGVDWINKLGSMCTDGAPAMLGNTSGFAALVKKEIPNITITHCFLHRHALASRTLPTFLKRVMATCIKIFNFIRATALKHWLFKKLYQEMGSDHKVLLYYTEVRWLSRGQVLKCLFELRVEISIFLKDQESALYQILESENFLQGLAYLADIF</sequence>
<organism evidence="1 2">
    <name type="scientific">Hydra vulgaris</name>
    <name type="common">Hydra</name>
    <name type="synonym">Hydra attenuata</name>
    <dbReference type="NCBI Taxonomy" id="6087"/>
    <lineage>
        <taxon>Eukaryota</taxon>
        <taxon>Metazoa</taxon>
        <taxon>Cnidaria</taxon>
        <taxon>Hydrozoa</taxon>
        <taxon>Hydroidolina</taxon>
        <taxon>Anthoathecata</taxon>
        <taxon>Aplanulata</taxon>
        <taxon>Hydridae</taxon>
        <taxon>Hydra</taxon>
    </lineage>
</organism>
<dbReference type="PANTHER" id="PTHR45913">
    <property type="entry name" value="EPM2A-INTERACTING PROTEIN 1"/>
    <property type="match status" value="1"/>
</dbReference>
<accession>A0ABM4BMN2</accession>
<dbReference type="PANTHER" id="PTHR45913:SF19">
    <property type="entry name" value="LOW QUALITY PROTEIN: ZINC FINGER BED DOMAIN-CONTAINING PROTEIN 5-LIKE"/>
    <property type="match status" value="1"/>
</dbReference>
<reference evidence="2" key="1">
    <citation type="submission" date="2025-08" db="UniProtKB">
        <authorList>
            <consortium name="RefSeq"/>
        </authorList>
    </citation>
    <scope>IDENTIFICATION</scope>
</reference>
<dbReference type="Proteomes" id="UP001652625">
    <property type="component" value="Chromosome 03"/>
</dbReference>
<keyword evidence="1" id="KW-1185">Reference proteome</keyword>
<evidence type="ECO:0000313" key="2">
    <source>
        <dbReference type="RefSeq" id="XP_065650323.1"/>
    </source>
</evidence>
<proteinExistence type="predicted"/>
<dbReference type="RefSeq" id="XP_065650323.1">
    <property type="nucleotide sequence ID" value="XM_065794251.1"/>
</dbReference>